<sequence>MKSAVHMTYAWSRPYFSTKGEEKVYLLIELKGTAQPSKNRAPLNVSLVLDRSGSMHGEPLAYSKQACQFVVEQMDARDQLSLVAFDNEVTTVFPPSQVTLKDKLKQQITTIESGGSTNLSGGLLEGAGYVRKGKQEGTVNRVILLSDGHANVGITDRNQLVEIAREYYTSGVGISAMGVGDGFDEELMEVLAEYGGGNFHYIRKPDDIPSIFEQELQGLLSVVAQNVKITLQPSNHAQITGIYGYRAEEQDGVSMVQAGDLFGEEVKGLLIEMSIDPHASGTHTVLMATSEYIDVTEGAAACTLCCEVKGNFSSDLEQLAEPADPNVMNYVQLMRSAKTIETAMEALDQGDVETGKALLQMQADEMYQFAAENGDAQLQAEAELLAEHLPYFAYSGQMRKELHAQKYRQMKRR</sequence>
<organism evidence="2 3">
    <name type="scientific">Paenibacillus phyllosphaerae</name>
    <dbReference type="NCBI Taxonomy" id="274593"/>
    <lineage>
        <taxon>Bacteria</taxon>
        <taxon>Bacillati</taxon>
        <taxon>Bacillota</taxon>
        <taxon>Bacilli</taxon>
        <taxon>Bacillales</taxon>
        <taxon>Paenibacillaceae</taxon>
        <taxon>Paenibacillus</taxon>
    </lineage>
</organism>
<dbReference type="EMBL" id="JACHXK010000009">
    <property type="protein sequence ID" value="MBB3111994.1"/>
    <property type="molecule type" value="Genomic_DNA"/>
</dbReference>
<dbReference type="SUPFAM" id="SSF53300">
    <property type="entry name" value="vWA-like"/>
    <property type="match status" value="1"/>
</dbReference>
<gene>
    <name evidence="2" type="ORF">FHS18_004062</name>
</gene>
<dbReference type="SMART" id="SM00327">
    <property type="entry name" value="VWA"/>
    <property type="match status" value="1"/>
</dbReference>
<protein>
    <submittedName>
        <fullName evidence="2">Ca-activated chloride channel family protein</fullName>
    </submittedName>
</protein>
<dbReference type="PANTHER" id="PTHR10579">
    <property type="entry name" value="CALCIUM-ACTIVATED CHLORIDE CHANNEL REGULATOR"/>
    <property type="match status" value="1"/>
</dbReference>
<comment type="caution">
    <text evidence="2">The sequence shown here is derived from an EMBL/GenBank/DDBJ whole genome shotgun (WGS) entry which is preliminary data.</text>
</comment>
<dbReference type="Proteomes" id="UP000570361">
    <property type="component" value="Unassembled WGS sequence"/>
</dbReference>
<dbReference type="InterPro" id="IPR036465">
    <property type="entry name" value="vWFA_dom_sf"/>
</dbReference>
<reference evidence="2 3" key="1">
    <citation type="submission" date="2020-08" db="EMBL/GenBank/DDBJ databases">
        <title>Genomic Encyclopedia of Type Strains, Phase III (KMG-III): the genomes of soil and plant-associated and newly described type strains.</title>
        <authorList>
            <person name="Whitman W."/>
        </authorList>
    </citation>
    <scope>NUCLEOTIDE SEQUENCE [LARGE SCALE GENOMIC DNA]</scope>
    <source>
        <strain evidence="2 3">CECT 5862</strain>
    </source>
</reference>
<dbReference type="PANTHER" id="PTHR10579:SF43">
    <property type="entry name" value="ZINC FINGER (C3HC4-TYPE RING FINGER) FAMILY PROTEIN"/>
    <property type="match status" value="1"/>
</dbReference>
<feature type="domain" description="VWFA" evidence="1">
    <location>
        <begin position="44"/>
        <end position="223"/>
    </location>
</feature>
<proteinExistence type="predicted"/>
<name>A0A7W5B064_9BACL</name>
<evidence type="ECO:0000259" key="1">
    <source>
        <dbReference type="PROSITE" id="PS50234"/>
    </source>
</evidence>
<evidence type="ECO:0000313" key="3">
    <source>
        <dbReference type="Proteomes" id="UP000570361"/>
    </source>
</evidence>
<dbReference type="AlphaFoldDB" id="A0A7W5B064"/>
<dbReference type="InterPro" id="IPR051266">
    <property type="entry name" value="CLCR"/>
</dbReference>
<dbReference type="Pfam" id="PF00092">
    <property type="entry name" value="VWA"/>
    <property type="match status" value="1"/>
</dbReference>
<dbReference type="RefSeq" id="WP_183601828.1">
    <property type="nucleotide sequence ID" value="NZ_JACHXK010000009.1"/>
</dbReference>
<accession>A0A7W5B064</accession>
<dbReference type="PROSITE" id="PS50234">
    <property type="entry name" value="VWFA"/>
    <property type="match status" value="1"/>
</dbReference>
<keyword evidence="3" id="KW-1185">Reference proteome</keyword>
<dbReference type="InterPro" id="IPR002035">
    <property type="entry name" value="VWF_A"/>
</dbReference>
<evidence type="ECO:0000313" key="2">
    <source>
        <dbReference type="EMBL" id="MBB3111994.1"/>
    </source>
</evidence>
<dbReference type="Gene3D" id="3.40.50.410">
    <property type="entry name" value="von Willebrand factor, type A domain"/>
    <property type="match status" value="1"/>
</dbReference>